<evidence type="ECO:0000313" key="2">
    <source>
        <dbReference type="Proteomes" id="UP001597116"/>
    </source>
</evidence>
<name>A0ABW3QFJ9_9BACT</name>
<protein>
    <submittedName>
        <fullName evidence="1">Uncharacterized protein</fullName>
    </submittedName>
</protein>
<evidence type="ECO:0000313" key="1">
    <source>
        <dbReference type="EMBL" id="MFD1143028.1"/>
    </source>
</evidence>
<comment type="caution">
    <text evidence="1">The sequence shown here is derived from an EMBL/GenBank/DDBJ whole genome shotgun (WGS) entry which is preliminary data.</text>
</comment>
<dbReference type="EMBL" id="JBHTLP010000011">
    <property type="protein sequence ID" value="MFD1143028.1"/>
    <property type="molecule type" value="Genomic_DNA"/>
</dbReference>
<accession>A0ABW3QFJ9</accession>
<reference evidence="2" key="1">
    <citation type="journal article" date="2019" name="Int. J. Syst. Evol. Microbiol.">
        <title>The Global Catalogue of Microorganisms (GCM) 10K type strain sequencing project: providing services to taxonomists for standard genome sequencing and annotation.</title>
        <authorList>
            <consortium name="The Broad Institute Genomics Platform"/>
            <consortium name="The Broad Institute Genome Sequencing Center for Infectious Disease"/>
            <person name="Wu L."/>
            <person name="Ma J."/>
        </authorList>
    </citation>
    <scope>NUCLEOTIDE SEQUENCE [LARGE SCALE GENOMIC DNA]</scope>
    <source>
        <strain evidence="2">CCUG 55608</strain>
    </source>
</reference>
<keyword evidence="2" id="KW-1185">Reference proteome</keyword>
<gene>
    <name evidence="1" type="ORF">ACFQ4C_18015</name>
</gene>
<dbReference type="RefSeq" id="WP_265990858.1">
    <property type="nucleotide sequence ID" value="NZ_CP110973.1"/>
</dbReference>
<proteinExistence type="predicted"/>
<organism evidence="1 2">
    <name type="scientific">Larkinella insperata</name>
    <dbReference type="NCBI Taxonomy" id="332158"/>
    <lineage>
        <taxon>Bacteria</taxon>
        <taxon>Pseudomonadati</taxon>
        <taxon>Bacteroidota</taxon>
        <taxon>Cytophagia</taxon>
        <taxon>Cytophagales</taxon>
        <taxon>Spirosomataceae</taxon>
        <taxon>Larkinella</taxon>
    </lineage>
</organism>
<dbReference type="Proteomes" id="UP001597116">
    <property type="component" value="Unassembled WGS sequence"/>
</dbReference>
<sequence>MNLPDLIRAWLKNPQDYVAGLQLLEATGSLSSLNLRILSRGADSFTRPRLFELLQTWLAGQVPAPAPVSAPPPASVDATGLIAPLQQQIYRLMDERTELKARLRYRMYDVEAEAEEDRRIWALRILAIIREVDELYSRIDFAQENGYLPSDKDPEETRDDRLSLMNVRTYISRYRKKLKQATSDQEKDSCMQLLQHYEAERKRLEQLI</sequence>